<feature type="transmembrane region" description="Helical" evidence="7">
    <location>
        <begin position="12"/>
        <end position="34"/>
    </location>
</feature>
<keyword evidence="9" id="KW-1185">Reference proteome</keyword>
<dbReference type="PANTHER" id="PTHR34584:SF1">
    <property type="entry name" value="NA(+)_H(+) ANTIPORTER SUBUNIT E1"/>
    <property type="match status" value="1"/>
</dbReference>
<dbReference type="OrthoDB" id="9800498at2"/>
<dbReference type="STRING" id="159291.SAMN05920897_10521"/>
<dbReference type="EMBL" id="FTMS01000005">
    <property type="protein sequence ID" value="SIQ19119.1"/>
    <property type="molecule type" value="Genomic_DNA"/>
</dbReference>
<evidence type="ECO:0000256" key="7">
    <source>
        <dbReference type="SAM" id="Phobius"/>
    </source>
</evidence>
<proteinExistence type="inferred from homology"/>
<comment type="subcellular location">
    <subcellularLocation>
        <location evidence="1">Cell membrane</location>
        <topology evidence="1">Multi-pass membrane protein</topology>
    </subcellularLocation>
</comment>
<dbReference type="Pfam" id="PF01899">
    <property type="entry name" value="MNHE"/>
    <property type="match status" value="1"/>
</dbReference>
<feature type="transmembrane region" description="Helical" evidence="7">
    <location>
        <begin position="40"/>
        <end position="62"/>
    </location>
</feature>
<dbReference type="RefSeq" id="WP_076488172.1">
    <property type="nucleotide sequence ID" value="NZ_FTMS01000005.1"/>
</dbReference>
<protein>
    <submittedName>
        <fullName evidence="8">Multicomponent Na+:H+ antiporter subunit E</fullName>
    </submittedName>
</protein>
<dbReference type="InterPro" id="IPR002758">
    <property type="entry name" value="Cation_antiport_E"/>
</dbReference>
<organism evidence="8 9">
    <name type="scientific">Alkalispirochaeta americana</name>
    <dbReference type="NCBI Taxonomy" id="159291"/>
    <lineage>
        <taxon>Bacteria</taxon>
        <taxon>Pseudomonadati</taxon>
        <taxon>Spirochaetota</taxon>
        <taxon>Spirochaetia</taxon>
        <taxon>Spirochaetales</taxon>
        <taxon>Spirochaetaceae</taxon>
        <taxon>Alkalispirochaeta</taxon>
    </lineage>
</organism>
<evidence type="ECO:0000256" key="2">
    <source>
        <dbReference type="ARBA" id="ARBA00006228"/>
    </source>
</evidence>
<gene>
    <name evidence="8" type="ORF">SAMN05920897_10521</name>
</gene>
<comment type="similarity">
    <text evidence="2">Belongs to the CPA3 antiporters (TC 2.A.63) subunit E family.</text>
</comment>
<dbReference type="PANTHER" id="PTHR34584">
    <property type="entry name" value="NA(+)/H(+) ANTIPORTER SUBUNIT E1"/>
    <property type="match status" value="1"/>
</dbReference>
<evidence type="ECO:0000256" key="3">
    <source>
        <dbReference type="ARBA" id="ARBA00022475"/>
    </source>
</evidence>
<evidence type="ECO:0000313" key="9">
    <source>
        <dbReference type="Proteomes" id="UP000186400"/>
    </source>
</evidence>
<dbReference type="GO" id="GO:0005886">
    <property type="term" value="C:plasma membrane"/>
    <property type="evidence" value="ECO:0007669"/>
    <property type="project" value="UniProtKB-SubCell"/>
</dbReference>
<accession>A0A1N6QR77</accession>
<dbReference type="AlphaFoldDB" id="A0A1N6QR77"/>
<dbReference type="GO" id="GO:0008324">
    <property type="term" value="F:monoatomic cation transmembrane transporter activity"/>
    <property type="evidence" value="ECO:0007669"/>
    <property type="project" value="InterPro"/>
</dbReference>
<evidence type="ECO:0000256" key="1">
    <source>
        <dbReference type="ARBA" id="ARBA00004651"/>
    </source>
</evidence>
<dbReference type="Proteomes" id="UP000186400">
    <property type="component" value="Unassembled WGS sequence"/>
</dbReference>
<keyword evidence="6 7" id="KW-0472">Membrane</keyword>
<evidence type="ECO:0000256" key="6">
    <source>
        <dbReference type="ARBA" id="ARBA00023136"/>
    </source>
</evidence>
<evidence type="ECO:0000313" key="8">
    <source>
        <dbReference type="EMBL" id="SIQ19119.1"/>
    </source>
</evidence>
<evidence type="ECO:0000256" key="4">
    <source>
        <dbReference type="ARBA" id="ARBA00022692"/>
    </source>
</evidence>
<evidence type="ECO:0000256" key="5">
    <source>
        <dbReference type="ARBA" id="ARBA00022989"/>
    </source>
</evidence>
<keyword evidence="3" id="KW-1003">Cell membrane</keyword>
<reference evidence="8 9" key="1">
    <citation type="submission" date="2017-01" db="EMBL/GenBank/DDBJ databases">
        <authorList>
            <person name="Mah S.A."/>
            <person name="Swanson W.J."/>
            <person name="Moy G.W."/>
            <person name="Vacquier V.D."/>
        </authorList>
    </citation>
    <scope>NUCLEOTIDE SEQUENCE [LARGE SCALE GENOMIC DNA]</scope>
    <source>
        <strain evidence="8 9">ASpG1</strain>
    </source>
</reference>
<keyword evidence="4 7" id="KW-0812">Transmembrane</keyword>
<name>A0A1N6QR77_9SPIO</name>
<keyword evidence="5 7" id="KW-1133">Transmembrane helix</keyword>
<sequence length="190" mass="21185">MIDPRRNRFIKDTLRGGGDYLGSLAMLLLVWTVWNESLSLYTLLEGTILGIMALCVTNRFLLKERYQGVYRLGPGKAFRYVVVLLGEIVRSGIHAIYVTLTNRINVGIVDVPTDLRDTLAGVLVANAITLTPGTVTVDYDTKRFKVVWIDCPTTDPEEAGEMIKGRFERVFLGRSSGGNAVMEPKREDES</sequence>